<evidence type="ECO:0000313" key="9">
    <source>
        <dbReference type="EMBL" id="CAI9719467.1"/>
    </source>
</evidence>
<evidence type="ECO:0000256" key="7">
    <source>
        <dbReference type="SAM" id="MobiDB-lite"/>
    </source>
</evidence>
<dbReference type="InterPro" id="IPR000504">
    <property type="entry name" value="RRM_dom"/>
</dbReference>
<evidence type="ECO:0000256" key="2">
    <source>
        <dbReference type="ARBA" id="ARBA00022664"/>
    </source>
</evidence>
<gene>
    <name evidence="9" type="ORF">OCTVUL_1B021560</name>
</gene>
<accession>A0AA36F014</accession>
<evidence type="ECO:0000256" key="4">
    <source>
        <dbReference type="ARBA" id="ARBA00022884"/>
    </source>
</evidence>
<dbReference type="CDD" id="cd06133">
    <property type="entry name" value="ERI-1_3'hExo_like"/>
    <property type="match status" value="1"/>
</dbReference>
<dbReference type="Gene3D" id="3.30.70.330">
    <property type="match status" value="4"/>
</dbReference>
<evidence type="ECO:0000256" key="6">
    <source>
        <dbReference type="PROSITE-ProRule" id="PRU00176"/>
    </source>
</evidence>
<keyword evidence="3" id="KW-0677">Repeat</keyword>
<dbReference type="PROSITE" id="PS50102">
    <property type="entry name" value="RRM"/>
    <property type="match status" value="2"/>
</dbReference>
<feature type="compositionally biased region" description="Polar residues" evidence="7">
    <location>
        <begin position="719"/>
        <end position="739"/>
    </location>
</feature>
<dbReference type="SUPFAM" id="SSF54928">
    <property type="entry name" value="RNA-binding domain, RBD"/>
    <property type="match status" value="4"/>
</dbReference>
<dbReference type="SMART" id="SM00360">
    <property type="entry name" value="RRM"/>
    <property type="match status" value="4"/>
</dbReference>
<dbReference type="EMBL" id="OX597816">
    <property type="protein sequence ID" value="CAI9719467.1"/>
    <property type="molecule type" value="Genomic_DNA"/>
</dbReference>
<keyword evidence="4 6" id="KW-0694">RNA-binding</keyword>
<keyword evidence="5" id="KW-0508">mRNA splicing</keyword>
<keyword evidence="2" id="KW-0507">mRNA processing</keyword>
<dbReference type="FunFam" id="3.30.70.330:FF:000041">
    <property type="entry name" value="Epithelial splicing regulatory protein 1"/>
    <property type="match status" value="1"/>
</dbReference>
<dbReference type="SUPFAM" id="SSF53098">
    <property type="entry name" value="Ribonuclease H-like"/>
    <property type="match status" value="1"/>
</dbReference>
<dbReference type="AlphaFoldDB" id="A0AA36F014"/>
<dbReference type="InterPro" id="IPR047201">
    <property type="entry name" value="ERI-1_3'hExo-like"/>
</dbReference>
<proteinExistence type="inferred from homology"/>
<organism evidence="9 10">
    <name type="scientific">Octopus vulgaris</name>
    <name type="common">Common octopus</name>
    <dbReference type="NCBI Taxonomy" id="6645"/>
    <lineage>
        <taxon>Eukaryota</taxon>
        <taxon>Metazoa</taxon>
        <taxon>Spiralia</taxon>
        <taxon>Lophotrochozoa</taxon>
        <taxon>Mollusca</taxon>
        <taxon>Cephalopoda</taxon>
        <taxon>Coleoidea</taxon>
        <taxon>Octopodiformes</taxon>
        <taxon>Octopoda</taxon>
        <taxon>Incirrata</taxon>
        <taxon>Octopodidae</taxon>
        <taxon>Octopus</taxon>
    </lineage>
</organism>
<feature type="region of interest" description="Disordered" evidence="7">
    <location>
        <begin position="719"/>
        <end position="743"/>
    </location>
</feature>
<dbReference type="Gene3D" id="3.30.420.10">
    <property type="entry name" value="Ribonuclease H-like superfamily/Ribonuclease H"/>
    <property type="match status" value="1"/>
</dbReference>
<dbReference type="GO" id="GO:0008380">
    <property type="term" value="P:RNA splicing"/>
    <property type="evidence" value="ECO:0007669"/>
    <property type="project" value="UniProtKB-KW"/>
</dbReference>
<dbReference type="InterPro" id="IPR035979">
    <property type="entry name" value="RBD_domain_sf"/>
</dbReference>
<evidence type="ECO:0000256" key="1">
    <source>
        <dbReference type="ARBA" id="ARBA00008866"/>
    </source>
</evidence>
<feature type="domain" description="RRM" evidence="8">
    <location>
        <begin position="379"/>
        <end position="462"/>
    </location>
</feature>
<evidence type="ECO:0000256" key="5">
    <source>
        <dbReference type="ARBA" id="ARBA00023187"/>
    </source>
</evidence>
<name>A0AA36F014_OCTVU</name>
<evidence type="ECO:0000259" key="8">
    <source>
        <dbReference type="PROSITE" id="PS50102"/>
    </source>
</evidence>
<sequence length="777" mass="87950">MLYFVKFLFCQKELIWRKRKTKSLRYELFSVNLTSLMNGIDNGFFLVHLPRLRKRMATSHILALFCATTGKNCEELGVDEEQIVLLVYLLYDVTNNKVVALQQHFVKPQPNEISETLLTEDCKIETGLEEEVIKNSQPLEHVLDEMDRFLSAKGVHPDHGGKSFTICTDGQAHVRQCLHPECSKKNINLPKYMYKFYDLRKEFRKFYRTEATGIKSMLEHLGLKQDQSVEYGVHQCQEMASILHRMVTSGHSFGTAELIKEHLEPGICSKNERVDDNTVVRARGLPWQSSDQDIARFFKGLNIMRGGVALCLSQQGRRNGEALIWFESEEHRDLAMKRHKHHIGQRYIEVYKSTGKDFINVAGGNNLEAQAFLSRGGQVIIRMRGLPFTATVQQVLEFFTREPNPCNVLDGEEGILFVYYPDGRSTGDAFVLFSSEEEASKALKKHRDTMGTRYIELFKSTMAEVQQVLNRSMDPRNPEQQETALPPLIATHPTSGPLVPHNMISASRKRDCIRLRNLPTGAHVTDILTYLGEYSQFIVYQGVHMVYGANGELSGEAFIQMNSEDSAHMTGINKHKKPMIFSNKKRVIDVIQCSADDMNLVLANGVPTILPSHPPIMPRPMFAPPHGTSLIPTPNALTGAIPYSHIPQTVPSFPHPTLAHLPPRPSYYPPVFYWYPSPPVSPQTYYAQNGPSVVVMRGLPYNSSVQDIVNFFQGFPEQSSSRNSQVSPESVQIQQNTDGRPNGDALITFGSRCEAERAITERNRNNIGNRYIELFMA</sequence>
<feature type="domain" description="RRM" evidence="8">
    <location>
        <begin position="692"/>
        <end position="777"/>
    </location>
</feature>
<keyword evidence="10" id="KW-1185">Reference proteome</keyword>
<reference evidence="9" key="1">
    <citation type="submission" date="2023-08" db="EMBL/GenBank/DDBJ databases">
        <authorList>
            <person name="Alioto T."/>
            <person name="Alioto T."/>
            <person name="Gomez Garrido J."/>
        </authorList>
    </citation>
    <scope>NUCLEOTIDE SEQUENCE</scope>
</reference>
<dbReference type="GO" id="GO:0000175">
    <property type="term" value="F:3'-5'-RNA exonuclease activity"/>
    <property type="evidence" value="ECO:0007669"/>
    <property type="project" value="InterPro"/>
</dbReference>
<dbReference type="InterPro" id="IPR012677">
    <property type="entry name" value="Nucleotide-bd_a/b_plait_sf"/>
</dbReference>
<protein>
    <submittedName>
        <fullName evidence="9">Splicing regulatory 1-like isoform X1</fullName>
    </submittedName>
</protein>
<dbReference type="Proteomes" id="UP001162480">
    <property type="component" value="Chromosome 3"/>
</dbReference>
<dbReference type="GO" id="GO:0003723">
    <property type="term" value="F:RNA binding"/>
    <property type="evidence" value="ECO:0007669"/>
    <property type="project" value="UniProtKB-UniRule"/>
</dbReference>
<comment type="similarity">
    <text evidence="1">Belongs to the ESRP family.</text>
</comment>
<dbReference type="PANTHER" id="PTHR13976">
    <property type="entry name" value="HETEROGENEOUS NUCLEAR RIBONUCLEOPROTEIN-RELATED"/>
    <property type="match status" value="1"/>
</dbReference>
<dbReference type="InterPro" id="IPR036397">
    <property type="entry name" value="RNaseH_sf"/>
</dbReference>
<dbReference type="InterPro" id="IPR012337">
    <property type="entry name" value="RNaseH-like_sf"/>
</dbReference>
<evidence type="ECO:0000256" key="3">
    <source>
        <dbReference type="ARBA" id="ARBA00022737"/>
    </source>
</evidence>
<dbReference type="GO" id="GO:0006397">
    <property type="term" value="P:mRNA processing"/>
    <property type="evidence" value="ECO:0007669"/>
    <property type="project" value="UniProtKB-KW"/>
</dbReference>
<evidence type="ECO:0000313" key="10">
    <source>
        <dbReference type="Proteomes" id="UP001162480"/>
    </source>
</evidence>
<dbReference type="InterPro" id="IPR050666">
    <property type="entry name" value="ESRP"/>
</dbReference>